<name>A0A3P3XLR7_9SPIR</name>
<proteinExistence type="inferred from homology"/>
<dbReference type="Pfam" id="PF03641">
    <property type="entry name" value="Lysine_decarbox"/>
    <property type="match status" value="1"/>
</dbReference>
<reference evidence="4" key="1">
    <citation type="submission" date="2017-02" db="EMBL/GenBank/DDBJ databases">
        <authorList>
            <person name="Regsiter A."/>
            <person name="William W."/>
        </authorList>
    </citation>
    <scope>NUCLEOTIDE SEQUENCE</scope>
    <source>
        <strain evidence="4">Bib</strain>
    </source>
</reference>
<keyword evidence="3" id="KW-0203">Cytokinin biosynthesis</keyword>
<dbReference type="PANTHER" id="PTHR31223:SF70">
    <property type="entry name" value="LOG FAMILY PROTEIN YJL055W"/>
    <property type="match status" value="1"/>
</dbReference>
<protein>
    <recommendedName>
        <fullName evidence="3">Cytokinin riboside 5'-monophosphate phosphoribohydrolase</fullName>
        <ecNumber evidence="3">3.2.2.n1</ecNumber>
    </recommendedName>
</protein>
<dbReference type="SUPFAM" id="SSF102405">
    <property type="entry name" value="MCP/YpsA-like"/>
    <property type="match status" value="1"/>
</dbReference>
<dbReference type="PANTHER" id="PTHR31223">
    <property type="entry name" value="LOG FAMILY PROTEIN YJL055W"/>
    <property type="match status" value="1"/>
</dbReference>
<evidence type="ECO:0000256" key="3">
    <source>
        <dbReference type="RuleBase" id="RU363015"/>
    </source>
</evidence>
<dbReference type="GO" id="GO:0005829">
    <property type="term" value="C:cytosol"/>
    <property type="evidence" value="ECO:0007669"/>
    <property type="project" value="TreeGrafter"/>
</dbReference>
<dbReference type="GO" id="GO:0008714">
    <property type="term" value="F:AMP nucleosidase activity"/>
    <property type="evidence" value="ECO:0007669"/>
    <property type="project" value="UniProtKB-EC"/>
</dbReference>
<accession>A0A3P3XLR7</accession>
<comment type="catalytic activity">
    <reaction evidence="1">
        <text>AMP + H2O = D-ribose 5-phosphate + adenine</text>
        <dbReference type="Rhea" id="RHEA:20129"/>
        <dbReference type="ChEBI" id="CHEBI:15377"/>
        <dbReference type="ChEBI" id="CHEBI:16708"/>
        <dbReference type="ChEBI" id="CHEBI:78346"/>
        <dbReference type="ChEBI" id="CHEBI:456215"/>
        <dbReference type="EC" id="3.2.2.4"/>
    </reaction>
</comment>
<dbReference type="AlphaFoldDB" id="A0A3P3XLR7"/>
<sequence length="214" mass="23735">MSKNLSGTDSMHTAPRSRKTLKICVFCGSSMGNSPVYADTAARLGRTIAGQGMTLVYGGGNVGLMGIVAESAMKTGGKVIGIIPERLFALVEQQELTELLVVKDMHERKALMQKKADAFISLPGGIGTMEELFEVWSWRYIGYHQKPVALLNIEHYYDQLLSLLRHMVNEGFLHKEIYDDLIVDTDMDRLIESLVAKIGKGAAVPFFKKPERRS</sequence>
<evidence type="ECO:0000256" key="2">
    <source>
        <dbReference type="ARBA" id="ARBA00006763"/>
    </source>
</evidence>
<gene>
    <name evidence="4" type="ORF">SPIROBIBN47_80007</name>
</gene>
<keyword evidence="3" id="KW-0378">Hydrolase</keyword>
<dbReference type="Gene3D" id="3.40.50.450">
    <property type="match status" value="1"/>
</dbReference>
<dbReference type="NCBIfam" id="TIGR00730">
    <property type="entry name" value="Rossman fold protein, TIGR00730 family"/>
    <property type="match status" value="1"/>
</dbReference>
<evidence type="ECO:0000256" key="1">
    <source>
        <dbReference type="ARBA" id="ARBA00000274"/>
    </source>
</evidence>
<comment type="similarity">
    <text evidence="2 3">Belongs to the LOG family.</text>
</comment>
<dbReference type="InterPro" id="IPR005269">
    <property type="entry name" value="LOG"/>
</dbReference>
<dbReference type="GO" id="GO:0009691">
    <property type="term" value="P:cytokinin biosynthetic process"/>
    <property type="evidence" value="ECO:0007669"/>
    <property type="project" value="UniProtKB-UniRule"/>
</dbReference>
<dbReference type="EC" id="3.2.2.n1" evidence="3"/>
<dbReference type="EMBL" id="FWDM01000040">
    <property type="protein sequence ID" value="SLM15764.1"/>
    <property type="molecule type" value="Genomic_DNA"/>
</dbReference>
<evidence type="ECO:0000313" key="4">
    <source>
        <dbReference type="EMBL" id="SLM15764.1"/>
    </source>
</evidence>
<dbReference type="InterPro" id="IPR031100">
    <property type="entry name" value="LOG_fam"/>
</dbReference>
<organism evidence="4">
    <name type="scientific">uncultured spirochete</name>
    <dbReference type="NCBI Taxonomy" id="156406"/>
    <lineage>
        <taxon>Bacteria</taxon>
        <taxon>Pseudomonadati</taxon>
        <taxon>Spirochaetota</taxon>
        <taxon>Spirochaetia</taxon>
        <taxon>Spirochaetales</taxon>
        <taxon>environmental samples</taxon>
    </lineage>
</organism>